<dbReference type="KEGG" id="ncu:F0U83_09980"/>
<dbReference type="InterPro" id="IPR012337">
    <property type="entry name" value="RNaseH-like_sf"/>
</dbReference>
<dbReference type="InterPro" id="IPR036397">
    <property type="entry name" value="RNaseH_sf"/>
</dbReference>
<gene>
    <name evidence="1" type="ORF">F0U83_09980</name>
</gene>
<sequence length="161" mass="18083">MDAICIDIEASGLGSRSYPIEIAWKCSGTGRSDEFFINPDSGYEWNDWDEQAAQIHNISPQLLREQGISVQEACVRLNTALDGSTVVSDALEFDFFWMQRLFDAAMLKPTFSMAGIDMILEGEQMIMYRLVAKAQVRRHRAMSDVEDLLTCLAACEIDTDS</sequence>
<evidence type="ECO:0000313" key="1">
    <source>
        <dbReference type="EMBL" id="QEQ98398.1"/>
    </source>
</evidence>
<organism evidence="1 2">
    <name type="scientific">Neptunomonas concharum</name>
    <dbReference type="NCBI Taxonomy" id="1031538"/>
    <lineage>
        <taxon>Bacteria</taxon>
        <taxon>Pseudomonadati</taxon>
        <taxon>Pseudomonadota</taxon>
        <taxon>Gammaproteobacteria</taxon>
        <taxon>Oceanospirillales</taxon>
        <taxon>Oceanospirillaceae</taxon>
        <taxon>Neptunomonas</taxon>
    </lineage>
</organism>
<evidence type="ECO:0000313" key="2">
    <source>
        <dbReference type="Proteomes" id="UP000324760"/>
    </source>
</evidence>
<dbReference type="GO" id="GO:0003676">
    <property type="term" value="F:nucleic acid binding"/>
    <property type="evidence" value="ECO:0007669"/>
    <property type="project" value="InterPro"/>
</dbReference>
<name>A0A5P1RFI2_9GAMM</name>
<protein>
    <recommendedName>
        <fullName evidence="3">Exonuclease domain-containing protein</fullName>
    </recommendedName>
</protein>
<dbReference type="Gene3D" id="3.30.420.10">
    <property type="entry name" value="Ribonuclease H-like superfamily/Ribonuclease H"/>
    <property type="match status" value="1"/>
</dbReference>
<dbReference type="EMBL" id="CP043869">
    <property type="protein sequence ID" value="QEQ98398.1"/>
    <property type="molecule type" value="Genomic_DNA"/>
</dbReference>
<reference evidence="1 2" key="1">
    <citation type="journal article" date="2019" name="Biochem. Eng. J.">
        <title>Metabolic engineering of the marine bacteria Neptunomonas concharum for the production of acetoin and meso-2,3-butanediol from acetate.</title>
        <authorList>
            <person name="Li W."/>
            <person name="Pu N."/>
            <person name="Liu C.-X."/>
            <person name="Yuan Q.-P."/>
            <person name="Li Z.-J."/>
        </authorList>
    </citation>
    <scope>NUCLEOTIDE SEQUENCE [LARGE SCALE GENOMIC DNA]</scope>
    <source>
        <strain evidence="1 2">JCM17730</strain>
    </source>
</reference>
<dbReference type="Proteomes" id="UP000324760">
    <property type="component" value="Chromosome"/>
</dbReference>
<accession>A0A5P1RFI2</accession>
<keyword evidence="2" id="KW-1185">Reference proteome</keyword>
<dbReference type="OrthoDB" id="5705783at2"/>
<evidence type="ECO:0008006" key="3">
    <source>
        <dbReference type="Google" id="ProtNLM"/>
    </source>
</evidence>
<proteinExistence type="predicted"/>
<dbReference type="SUPFAM" id="SSF53098">
    <property type="entry name" value="Ribonuclease H-like"/>
    <property type="match status" value="1"/>
</dbReference>
<dbReference type="AlphaFoldDB" id="A0A5P1RFI2"/>